<reference evidence="10" key="1">
    <citation type="submission" date="2021-02" db="EMBL/GenBank/DDBJ databases">
        <authorList>
            <person name="Nowell W R."/>
        </authorList>
    </citation>
    <scope>NUCLEOTIDE SEQUENCE</scope>
</reference>
<dbReference type="InterPro" id="IPR017452">
    <property type="entry name" value="GPCR_Rhodpsn_7TM"/>
</dbReference>
<evidence type="ECO:0000256" key="7">
    <source>
        <dbReference type="ARBA" id="ARBA00023224"/>
    </source>
</evidence>
<evidence type="ECO:0000313" key="11">
    <source>
        <dbReference type="EMBL" id="CAF3963667.1"/>
    </source>
</evidence>
<dbReference type="EMBL" id="CAJOBA010032506">
    <property type="protein sequence ID" value="CAF3963667.1"/>
    <property type="molecule type" value="Genomic_DNA"/>
</dbReference>
<organism evidence="10 12">
    <name type="scientific">Didymodactylos carnosus</name>
    <dbReference type="NCBI Taxonomy" id="1234261"/>
    <lineage>
        <taxon>Eukaryota</taxon>
        <taxon>Metazoa</taxon>
        <taxon>Spiralia</taxon>
        <taxon>Gnathifera</taxon>
        <taxon>Rotifera</taxon>
        <taxon>Eurotatoria</taxon>
        <taxon>Bdelloidea</taxon>
        <taxon>Philodinida</taxon>
        <taxon>Philodinidae</taxon>
        <taxon>Didymodactylos</taxon>
    </lineage>
</organism>
<accession>A0A8S2E7L6</accession>
<dbReference type="PANTHER" id="PTHR24243">
    <property type="entry name" value="G-PROTEIN COUPLED RECEPTOR"/>
    <property type="match status" value="1"/>
</dbReference>
<sequence>MLNNSNNYSCMEHSYFAIDLLLWKILSLLLPIFGIPGNVLIIIIMLNKFNRKHPISLYFATIALFEIIYLTGVFWDWLDVMSIVQDPRKTLNCSGFYVLVLGSAIISFILLANINIDRVGMILLPSKITTWITHRKVTLTIIITIASTYCTMIHYHFSLYYHSGSSVLYGQACVVKPNARIWFEEIWPILYLTIFRVLPSFIVLICSTIILCNRCSKFTTTRTTIERSLKVTGYFSRQSVRMQTLSLILVFFSFYFIISIMPITILQFYNKYLRYETSCIKRGRWKLMNTLFIMFESTNYTNKFYVKLLVSKQFRKDVKTFILMPLYRMNIIEGNIHLYSKRRDRNFKR</sequence>
<keyword evidence="7" id="KW-0807">Transducer</keyword>
<keyword evidence="5 8" id="KW-0472">Membrane</keyword>
<dbReference type="GO" id="GO:0004930">
    <property type="term" value="F:G protein-coupled receptor activity"/>
    <property type="evidence" value="ECO:0007669"/>
    <property type="project" value="UniProtKB-KW"/>
</dbReference>
<dbReference type="GO" id="GO:0005886">
    <property type="term" value="C:plasma membrane"/>
    <property type="evidence" value="ECO:0007669"/>
    <property type="project" value="TreeGrafter"/>
</dbReference>
<feature type="transmembrane region" description="Helical" evidence="8">
    <location>
        <begin position="95"/>
        <end position="116"/>
    </location>
</feature>
<evidence type="ECO:0000313" key="12">
    <source>
        <dbReference type="Proteomes" id="UP000677228"/>
    </source>
</evidence>
<feature type="transmembrane region" description="Helical" evidence="8">
    <location>
        <begin position="189"/>
        <end position="212"/>
    </location>
</feature>
<evidence type="ECO:0000256" key="6">
    <source>
        <dbReference type="ARBA" id="ARBA00023170"/>
    </source>
</evidence>
<dbReference type="Proteomes" id="UP000677228">
    <property type="component" value="Unassembled WGS sequence"/>
</dbReference>
<keyword evidence="6" id="KW-0675">Receptor</keyword>
<evidence type="ECO:0000256" key="4">
    <source>
        <dbReference type="ARBA" id="ARBA00023040"/>
    </source>
</evidence>
<dbReference type="PROSITE" id="PS50262">
    <property type="entry name" value="G_PROTEIN_RECEP_F1_2"/>
    <property type="match status" value="1"/>
</dbReference>
<protein>
    <recommendedName>
        <fullName evidence="9">G-protein coupled receptors family 1 profile domain-containing protein</fullName>
    </recommendedName>
</protein>
<dbReference type="EMBL" id="CAJNOK010012019">
    <property type="protein sequence ID" value="CAF1153969.1"/>
    <property type="molecule type" value="Genomic_DNA"/>
</dbReference>
<dbReference type="Gene3D" id="1.20.1070.10">
    <property type="entry name" value="Rhodopsin 7-helix transmembrane proteins"/>
    <property type="match status" value="1"/>
</dbReference>
<dbReference type="InterPro" id="IPR000276">
    <property type="entry name" value="GPCR_Rhodpsn"/>
</dbReference>
<dbReference type="PANTHER" id="PTHR24243:SF230">
    <property type="entry name" value="G-PROTEIN COUPLED RECEPTORS FAMILY 1 PROFILE DOMAIN-CONTAINING PROTEIN"/>
    <property type="match status" value="1"/>
</dbReference>
<comment type="subcellular location">
    <subcellularLocation>
        <location evidence="1">Membrane</location>
        <topology evidence="1">Multi-pass membrane protein</topology>
    </subcellularLocation>
</comment>
<keyword evidence="3 8" id="KW-1133">Transmembrane helix</keyword>
<evidence type="ECO:0000256" key="8">
    <source>
        <dbReference type="SAM" id="Phobius"/>
    </source>
</evidence>
<dbReference type="AlphaFoldDB" id="A0A8S2E7L6"/>
<feature type="transmembrane region" description="Helical" evidence="8">
    <location>
        <begin position="55"/>
        <end position="75"/>
    </location>
</feature>
<evidence type="ECO:0000259" key="9">
    <source>
        <dbReference type="PROSITE" id="PS50262"/>
    </source>
</evidence>
<evidence type="ECO:0000256" key="2">
    <source>
        <dbReference type="ARBA" id="ARBA00022692"/>
    </source>
</evidence>
<proteinExistence type="predicted"/>
<name>A0A8S2E7L6_9BILA</name>
<dbReference type="SUPFAM" id="SSF81321">
    <property type="entry name" value="Family A G protein-coupled receptor-like"/>
    <property type="match status" value="1"/>
</dbReference>
<dbReference type="Proteomes" id="UP000682733">
    <property type="component" value="Unassembled WGS sequence"/>
</dbReference>
<gene>
    <name evidence="10" type="ORF">OVA965_LOCUS21748</name>
    <name evidence="11" type="ORF">TMI583_LOCUS22458</name>
</gene>
<feature type="transmembrane region" description="Helical" evidence="8">
    <location>
        <begin position="20"/>
        <end position="43"/>
    </location>
</feature>
<evidence type="ECO:0000256" key="5">
    <source>
        <dbReference type="ARBA" id="ARBA00023136"/>
    </source>
</evidence>
<feature type="domain" description="G-protein coupled receptors family 1 profile" evidence="9">
    <location>
        <begin position="37"/>
        <end position="307"/>
    </location>
</feature>
<feature type="transmembrane region" description="Helical" evidence="8">
    <location>
        <begin position="137"/>
        <end position="157"/>
    </location>
</feature>
<evidence type="ECO:0000256" key="1">
    <source>
        <dbReference type="ARBA" id="ARBA00004141"/>
    </source>
</evidence>
<feature type="transmembrane region" description="Helical" evidence="8">
    <location>
        <begin position="245"/>
        <end position="269"/>
    </location>
</feature>
<keyword evidence="2 8" id="KW-0812">Transmembrane</keyword>
<keyword evidence="4" id="KW-0297">G-protein coupled receptor</keyword>
<evidence type="ECO:0000256" key="3">
    <source>
        <dbReference type="ARBA" id="ARBA00022989"/>
    </source>
</evidence>
<dbReference type="Pfam" id="PF00001">
    <property type="entry name" value="7tm_1"/>
    <property type="match status" value="1"/>
</dbReference>
<evidence type="ECO:0000313" key="10">
    <source>
        <dbReference type="EMBL" id="CAF1153969.1"/>
    </source>
</evidence>
<comment type="caution">
    <text evidence="10">The sequence shown here is derived from an EMBL/GenBank/DDBJ whole genome shotgun (WGS) entry which is preliminary data.</text>
</comment>